<dbReference type="SUPFAM" id="SSF54695">
    <property type="entry name" value="POZ domain"/>
    <property type="match status" value="1"/>
</dbReference>
<reference evidence="2 3" key="1">
    <citation type="submission" date="2015-12" db="EMBL/GenBank/DDBJ databases">
        <title>The genome of Folsomia candida.</title>
        <authorList>
            <person name="Faddeeva A."/>
            <person name="Derks M.F."/>
            <person name="Anvar Y."/>
            <person name="Smit S."/>
            <person name="Van Straalen N."/>
            <person name="Roelofs D."/>
        </authorList>
    </citation>
    <scope>NUCLEOTIDE SEQUENCE [LARGE SCALE GENOMIC DNA]</scope>
    <source>
        <strain evidence="2 3">VU population</strain>
        <tissue evidence="2">Whole body</tissue>
    </source>
</reference>
<dbReference type="PANTHER" id="PTHR24410:SF23">
    <property type="entry name" value="BTB DOMAIN-CONTAINING PROTEIN-RELATED"/>
    <property type="match status" value="1"/>
</dbReference>
<dbReference type="AlphaFoldDB" id="A0A226F5L5"/>
<accession>A0A226F5L5</accession>
<dbReference type="EMBL" id="LNIX01000001">
    <property type="protein sequence ID" value="OXA64757.1"/>
    <property type="molecule type" value="Genomic_DNA"/>
</dbReference>
<dbReference type="PROSITE" id="PS50097">
    <property type="entry name" value="BTB"/>
    <property type="match status" value="1"/>
</dbReference>
<dbReference type="SMART" id="SM00875">
    <property type="entry name" value="BACK"/>
    <property type="match status" value="1"/>
</dbReference>
<dbReference type="InterPro" id="IPR000210">
    <property type="entry name" value="BTB/POZ_dom"/>
</dbReference>
<dbReference type="InterPro" id="IPR011333">
    <property type="entry name" value="SKP1/BTB/POZ_sf"/>
</dbReference>
<evidence type="ECO:0000259" key="1">
    <source>
        <dbReference type="PROSITE" id="PS50097"/>
    </source>
</evidence>
<evidence type="ECO:0000313" key="2">
    <source>
        <dbReference type="EMBL" id="OXA64757.1"/>
    </source>
</evidence>
<dbReference type="OrthoDB" id="6359816at2759"/>
<organism evidence="2 3">
    <name type="scientific">Folsomia candida</name>
    <name type="common">Springtail</name>
    <dbReference type="NCBI Taxonomy" id="158441"/>
    <lineage>
        <taxon>Eukaryota</taxon>
        <taxon>Metazoa</taxon>
        <taxon>Ecdysozoa</taxon>
        <taxon>Arthropoda</taxon>
        <taxon>Hexapoda</taxon>
        <taxon>Collembola</taxon>
        <taxon>Entomobryomorpha</taxon>
        <taxon>Isotomoidea</taxon>
        <taxon>Isotomidae</taxon>
        <taxon>Proisotominae</taxon>
        <taxon>Folsomia</taxon>
    </lineage>
</organism>
<gene>
    <name evidence="2" type="ORF">Fcan01_00845</name>
</gene>
<dbReference type="InterPro" id="IPR051481">
    <property type="entry name" value="BTB-POZ/Galectin-3-binding"/>
</dbReference>
<comment type="caution">
    <text evidence="2">The sequence shown here is derived from an EMBL/GenBank/DDBJ whole genome shotgun (WGS) entry which is preliminary data.</text>
</comment>
<dbReference type="InterPro" id="IPR011705">
    <property type="entry name" value="BACK"/>
</dbReference>
<dbReference type="SMART" id="SM00225">
    <property type="entry name" value="BTB"/>
    <property type="match status" value="1"/>
</dbReference>
<dbReference type="Pfam" id="PF00651">
    <property type="entry name" value="BTB"/>
    <property type="match status" value="1"/>
</dbReference>
<dbReference type="Gene3D" id="1.25.40.420">
    <property type="match status" value="1"/>
</dbReference>
<protein>
    <submittedName>
        <fullName evidence="2">BTB/POZ domain-containing protein 2</fullName>
    </submittedName>
</protein>
<name>A0A226F5L5_FOLCA</name>
<sequence length="652" mass="73928">MRKILKAKRWHNCSGKQDPLPAKVLPSKSSPTATAMTQTFYSVAEALRNLADSKDSMDVTFVVGEERREVKGHNLILRSRSVVLETMLEDRWNSEKDKNKAGIRIVISLPIDPEIFEKFVKFIYTDDVEDCIGSLDFEDLLDMSNLAEMYGFENLREATTLKIAHDLVADYTNCYAAFVQKLDQDLRNVAWAVLKRNILIALNSDELLTKWTEEIWIHILKDESLTVDEIDLFEALYRWKEHKAFLRNSEFQKLLALIRFPLMDVQTLEFQVRSKSVLSDTQLLNITMASLGVMSKNNPFTFRGVERWRKVVYVSSSDELRAILDPTPKTVENSAKLNEIILLPGDYRGNFNFNNANLSHCEVKGFGLYTIFQARQCQLTFTAGIITLTNVIFKSQITLVHVMSHFNRLLNFRVARDTYFALLVKGGSNRFENFEMQVNPHGESGQNCTNCTVKQCEFASACLENFNLNLKSSQTTCILRSEGSANTFSSFECSPQPEQKSRSSYCLEIAGKDNVIENFNFAKKLKLASDWPDYHGPSHVKLRTDCTGLKVERSGFKSTECKGGDIQFKNCALTKVKVEGKGHKFEECKLGQVVNEGENVEITDCITVQKWVKVKDPSSGTINLGLVGKGTAGAPVPDRFENTSEIRDILWF</sequence>
<dbReference type="PANTHER" id="PTHR24410">
    <property type="entry name" value="HL07962P-RELATED"/>
    <property type="match status" value="1"/>
</dbReference>
<dbReference type="Proteomes" id="UP000198287">
    <property type="component" value="Unassembled WGS sequence"/>
</dbReference>
<proteinExistence type="predicted"/>
<feature type="domain" description="BTB" evidence="1">
    <location>
        <begin position="57"/>
        <end position="129"/>
    </location>
</feature>
<keyword evidence="3" id="KW-1185">Reference proteome</keyword>
<evidence type="ECO:0000313" key="3">
    <source>
        <dbReference type="Proteomes" id="UP000198287"/>
    </source>
</evidence>
<dbReference type="Pfam" id="PF07707">
    <property type="entry name" value="BACK"/>
    <property type="match status" value="1"/>
</dbReference>
<dbReference type="Gene3D" id="3.30.710.10">
    <property type="entry name" value="Potassium Channel Kv1.1, Chain A"/>
    <property type="match status" value="1"/>
</dbReference>